<keyword evidence="3" id="KW-0862">Zinc</keyword>
<dbReference type="SUPFAM" id="SSF57850">
    <property type="entry name" value="RING/U-box"/>
    <property type="match status" value="1"/>
</dbReference>
<dbReference type="PROSITE" id="PS51292">
    <property type="entry name" value="ZF_RING_CH"/>
    <property type="match status" value="1"/>
</dbReference>
<evidence type="ECO:0000256" key="3">
    <source>
        <dbReference type="ARBA" id="ARBA00022833"/>
    </source>
</evidence>
<feature type="region of interest" description="Disordered" evidence="4">
    <location>
        <begin position="118"/>
        <end position="140"/>
    </location>
</feature>
<evidence type="ECO:0000313" key="7">
    <source>
        <dbReference type="EMBL" id="KAK4367212.1"/>
    </source>
</evidence>
<dbReference type="EMBL" id="JAVYJV010000007">
    <property type="protein sequence ID" value="KAK4367212.1"/>
    <property type="molecule type" value="Genomic_DNA"/>
</dbReference>
<evidence type="ECO:0000256" key="2">
    <source>
        <dbReference type="ARBA" id="ARBA00022771"/>
    </source>
</evidence>
<dbReference type="PANTHER" id="PTHR46158">
    <property type="entry name" value="OS02G0165000 PROTEIN"/>
    <property type="match status" value="1"/>
</dbReference>
<evidence type="ECO:0000256" key="1">
    <source>
        <dbReference type="ARBA" id="ARBA00022723"/>
    </source>
</evidence>
<keyword evidence="1" id="KW-0479">Metal-binding</keyword>
<protein>
    <recommendedName>
        <fullName evidence="6">RING-CH-type domain-containing protein</fullName>
    </recommendedName>
</protein>
<dbReference type="Gene3D" id="3.30.40.10">
    <property type="entry name" value="Zinc/RING finger domain, C3HC4 (zinc finger)"/>
    <property type="match status" value="1"/>
</dbReference>
<feature type="transmembrane region" description="Helical" evidence="5">
    <location>
        <begin position="456"/>
        <end position="477"/>
    </location>
</feature>
<dbReference type="CDD" id="cd16495">
    <property type="entry name" value="RING_CH-C4HC3_MARCH"/>
    <property type="match status" value="1"/>
</dbReference>
<evidence type="ECO:0000259" key="6">
    <source>
        <dbReference type="PROSITE" id="PS51292"/>
    </source>
</evidence>
<dbReference type="GO" id="GO:0008270">
    <property type="term" value="F:zinc ion binding"/>
    <property type="evidence" value="ECO:0007669"/>
    <property type="project" value="UniProtKB-KW"/>
</dbReference>
<keyword evidence="5" id="KW-0812">Transmembrane</keyword>
<feature type="region of interest" description="Disordered" evidence="4">
    <location>
        <begin position="518"/>
        <end position="546"/>
    </location>
</feature>
<accession>A0AAE1SCP3</accession>
<proteinExistence type="predicted"/>
<evidence type="ECO:0000313" key="8">
    <source>
        <dbReference type="Proteomes" id="UP001291623"/>
    </source>
</evidence>
<feature type="compositionally biased region" description="Polar residues" evidence="4">
    <location>
        <begin position="518"/>
        <end position="527"/>
    </location>
</feature>
<feature type="region of interest" description="Disordered" evidence="4">
    <location>
        <begin position="283"/>
        <end position="302"/>
    </location>
</feature>
<keyword evidence="5" id="KW-1133">Transmembrane helix</keyword>
<feature type="transmembrane region" description="Helical" evidence="5">
    <location>
        <begin position="483"/>
        <end position="507"/>
    </location>
</feature>
<dbReference type="AlphaFoldDB" id="A0AAE1SCP3"/>
<keyword evidence="2" id="KW-0863">Zinc-finger</keyword>
<dbReference type="InterPro" id="IPR013083">
    <property type="entry name" value="Znf_RING/FYVE/PHD"/>
</dbReference>
<sequence length="546" mass="60868">MSCEEKDKSMVEVYDQYVRSNASERVAIQIPQSNNSENRGICQRNTTGNRGILYSGSELILSSISEGKSPSGITAETTHEKQWRRPNLFVEIPSKSSDASNQEFVQVKMLSTPTPTPKRVNFLLTPSPSNSRANTFPSPSSCRGISSIKNIFPRLSFKLRNTNPDTEKTTLRDSKTSAMVPQEKVSISRSWSFTKLFTPRVKRTSSLPVTPRVKRISSLPVTPIDHSNPEFASGSTSRALTFSTKETQLRISRSLSLPVINKERSTRRVESFFRVIPSTPQVKDGNSTVPATPPAKVSEADEPNIDDIPEEEAVCRICLVELCEGGETLKMECSCKGELALAHQECAYKWFSVKGNRTCDVCKQEVRNLPVTLRRIQSTNVGSNSFQHLEINGYRVSQELPILVIVSMLAYFCFLEQLLVGTMGTGAIAISVPFSCVLGLLSSLASSTMVKRRFVWVYASLQFVLVVFFAHMFYSLVHVQAVLSILLSTFAGLGVSMCGCSILVEFFRWKRRHQQNSQLNQTETSSHISRHDYQPDIENPETFSGS</sequence>
<feature type="domain" description="RING-CH-type" evidence="6">
    <location>
        <begin position="307"/>
        <end position="369"/>
    </location>
</feature>
<gene>
    <name evidence="7" type="ORF">RND71_015092</name>
</gene>
<name>A0AAE1SCP3_9SOLA</name>
<dbReference type="Pfam" id="PF12906">
    <property type="entry name" value="RINGv"/>
    <property type="match status" value="1"/>
</dbReference>
<dbReference type="PANTHER" id="PTHR46158:SF1">
    <property type="entry name" value="RING_U-BOX SUPERFAMILY PROTEIN"/>
    <property type="match status" value="1"/>
</dbReference>
<feature type="transmembrane region" description="Helical" evidence="5">
    <location>
        <begin position="426"/>
        <end position="444"/>
    </location>
</feature>
<dbReference type="SMART" id="SM00744">
    <property type="entry name" value="RINGv"/>
    <property type="match status" value="1"/>
</dbReference>
<comment type="caution">
    <text evidence="7">The sequence shown here is derived from an EMBL/GenBank/DDBJ whole genome shotgun (WGS) entry which is preliminary data.</text>
</comment>
<organism evidence="7 8">
    <name type="scientific">Anisodus tanguticus</name>
    <dbReference type="NCBI Taxonomy" id="243964"/>
    <lineage>
        <taxon>Eukaryota</taxon>
        <taxon>Viridiplantae</taxon>
        <taxon>Streptophyta</taxon>
        <taxon>Embryophyta</taxon>
        <taxon>Tracheophyta</taxon>
        <taxon>Spermatophyta</taxon>
        <taxon>Magnoliopsida</taxon>
        <taxon>eudicotyledons</taxon>
        <taxon>Gunneridae</taxon>
        <taxon>Pentapetalae</taxon>
        <taxon>asterids</taxon>
        <taxon>lamiids</taxon>
        <taxon>Solanales</taxon>
        <taxon>Solanaceae</taxon>
        <taxon>Solanoideae</taxon>
        <taxon>Hyoscyameae</taxon>
        <taxon>Anisodus</taxon>
    </lineage>
</organism>
<dbReference type="Proteomes" id="UP001291623">
    <property type="component" value="Unassembled WGS sequence"/>
</dbReference>
<keyword evidence="8" id="KW-1185">Reference proteome</keyword>
<evidence type="ECO:0000256" key="4">
    <source>
        <dbReference type="SAM" id="MobiDB-lite"/>
    </source>
</evidence>
<dbReference type="InterPro" id="IPR011016">
    <property type="entry name" value="Znf_RING-CH"/>
</dbReference>
<feature type="compositionally biased region" description="Polar residues" evidence="4">
    <location>
        <begin position="124"/>
        <end position="140"/>
    </location>
</feature>
<evidence type="ECO:0000256" key="5">
    <source>
        <dbReference type="SAM" id="Phobius"/>
    </source>
</evidence>
<reference evidence="7" key="1">
    <citation type="submission" date="2023-12" db="EMBL/GenBank/DDBJ databases">
        <title>Genome assembly of Anisodus tanguticus.</title>
        <authorList>
            <person name="Wang Y.-J."/>
        </authorList>
    </citation>
    <scope>NUCLEOTIDE SEQUENCE</scope>
    <source>
        <strain evidence="7">KB-2021</strain>
        <tissue evidence="7">Leaf</tissue>
    </source>
</reference>
<keyword evidence="5" id="KW-0472">Membrane</keyword>